<keyword evidence="1" id="KW-0732">Signal</keyword>
<dbReference type="InterPro" id="IPR047262">
    <property type="entry name" value="PRX-like1"/>
</dbReference>
<dbReference type="Proteomes" id="UP001302429">
    <property type="component" value="Chromosome"/>
</dbReference>
<dbReference type="CDD" id="cd02969">
    <property type="entry name" value="PRX_like1"/>
    <property type="match status" value="1"/>
</dbReference>
<dbReference type="Pfam" id="PF00578">
    <property type="entry name" value="AhpC-TSA"/>
    <property type="match status" value="1"/>
</dbReference>
<evidence type="ECO:0000313" key="3">
    <source>
        <dbReference type="EMBL" id="WOE75794.1"/>
    </source>
</evidence>
<name>A0AA97F7E9_9SPHN</name>
<evidence type="ECO:0000256" key="1">
    <source>
        <dbReference type="SAM" id="SignalP"/>
    </source>
</evidence>
<dbReference type="RefSeq" id="WP_317082996.1">
    <property type="nucleotide sequence ID" value="NZ_CP136594.1"/>
</dbReference>
<dbReference type="InterPro" id="IPR036249">
    <property type="entry name" value="Thioredoxin-like_sf"/>
</dbReference>
<feature type="chain" id="PRO_5041722982" evidence="1">
    <location>
        <begin position="28"/>
        <end position="208"/>
    </location>
</feature>
<dbReference type="KEGG" id="acoa:RB602_03510"/>
<dbReference type="GO" id="GO:0016209">
    <property type="term" value="F:antioxidant activity"/>
    <property type="evidence" value="ECO:0007669"/>
    <property type="project" value="InterPro"/>
</dbReference>
<protein>
    <submittedName>
        <fullName evidence="3">Thioredoxin family protein</fullName>
    </submittedName>
</protein>
<dbReference type="InterPro" id="IPR000866">
    <property type="entry name" value="AhpC/TSA"/>
</dbReference>
<dbReference type="PROSITE" id="PS51352">
    <property type="entry name" value="THIOREDOXIN_2"/>
    <property type="match status" value="1"/>
</dbReference>
<dbReference type="Gene3D" id="3.40.30.10">
    <property type="entry name" value="Glutaredoxin"/>
    <property type="match status" value="1"/>
</dbReference>
<dbReference type="PANTHER" id="PTHR43640">
    <property type="entry name" value="OS07G0260300 PROTEIN"/>
    <property type="match status" value="1"/>
</dbReference>
<feature type="signal peptide" evidence="1">
    <location>
        <begin position="1"/>
        <end position="27"/>
    </location>
</feature>
<sequence>MLKQAMIITAIAGATLGSYALVAPSQAAVQTGAEARGFMLTNADGERVSLRDYRGKTVVLEWHNPGCPFVQKHYKSGNMQKTQAAAKAEGVVWLTINSGAAGKQGDLTAAEAKAMLKAQGFNSSHYLFDREGRVGKAYGAKTTPHMYIIDAAGKLVYQGGIDDKPTANQADIPGARNHVTEALKEIKAGKAVSVASSRPYGCSVKYAS</sequence>
<gene>
    <name evidence="3" type="ORF">RB602_03510</name>
</gene>
<feature type="domain" description="Thioredoxin" evidence="2">
    <location>
        <begin position="29"/>
        <end position="191"/>
    </location>
</feature>
<accession>A0AA97F7E9</accession>
<evidence type="ECO:0000259" key="2">
    <source>
        <dbReference type="PROSITE" id="PS51352"/>
    </source>
</evidence>
<dbReference type="GO" id="GO:0016491">
    <property type="term" value="F:oxidoreductase activity"/>
    <property type="evidence" value="ECO:0007669"/>
    <property type="project" value="InterPro"/>
</dbReference>
<evidence type="ECO:0000313" key="4">
    <source>
        <dbReference type="Proteomes" id="UP001302429"/>
    </source>
</evidence>
<proteinExistence type="predicted"/>
<dbReference type="PANTHER" id="PTHR43640:SF1">
    <property type="entry name" value="THIOREDOXIN-DEPENDENT PEROXIREDOXIN"/>
    <property type="match status" value="1"/>
</dbReference>
<reference evidence="3 4" key="1">
    <citation type="submission" date="2023-10" db="EMBL/GenBank/DDBJ databases">
        <title>Complete genome sequence of a Sphingomonadaceae bacterium.</title>
        <authorList>
            <person name="Yan C."/>
        </authorList>
    </citation>
    <scope>NUCLEOTIDE SEQUENCE [LARGE SCALE GENOMIC DNA]</scope>
    <source>
        <strain evidence="3 4">SCSIO 66989</strain>
    </source>
</reference>
<dbReference type="EMBL" id="CP136594">
    <property type="protein sequence ID" value="WOE75794.1"/>
    <property type="molecule type" value="Genomic_DNA"/>
</dbReference>
<organism evidence="3 4">
    <name type="scientific">Alterisphingorhabdus coralli</name>
    <dbReference type="NCBI Taxonomy" id="3071408"/>
    <lineage>
        <taxon>Bacteria</taxon>
        <taxon>Pseudomonadati</taxon>
        <taxon>Pseudomonadota</taxon>
        <taxon>Alphaproteobacteria</taxon>
        <taxon>Sphingomonadales</taxon>
        <taxon>Sphingomonadaceae</taxon>
        <taxon>Alterisphingorhabdus (ex Yan et al. 2024)</taxon>
    </lineage>
</organism>
<keyword evidence="4" id="KW-1185">Reference proteome</keyword>
<dbReference type="SUPFAM" id="SSF52833">
    <property type="entry name" value="Thioredoxin-like"/>
    <property type="match status" value="1"/>
</dbReference>
<dbReference type="AlphaFoldDB" id="A0AA97F7E9"/>
<dbReference type="InterPro" id="IPR013766">
    <property type="entry name" value="Thioredoxin_domain"/>
</dbReference>